<dbReference type="InterPro" id="IPR002659">
    <property type="entry name" value="Glyco_trans_31"/>
</dbReference>
<dbReference type="Proteomes" id="UP000694888">
    <property type="component" value="Unplaced"/>
</dbReference>
<feature type="transmembrane region" description="Helical" evidence="10">
    <location>
        <begin position="12"/>
        <end position="31"/>
    </location>
</feature>
<keyword evidence="7 10" id="KW-1133">Transmembrane helix</keyword>
<keyword evidence="3 10" id="KW-0328">Glycosyltransferase</keyword>
<proteinExistence type="inferred from homology"/>
<organism evidence="12 13">
    <name type="scientific">Aplysia californica</name>
    <name type="common">California sea hare</name>
    <dbReference type="NCBI Taxonomy" id="6500"/>
    <lineage>
        <taxon>Eukaryota</taxon>
        <taxon>Metazoa</taxon>
        <taxon>Spiralia</taxon>
        <taxon>Lophotrochozoa</taxon>
        <taxon>Mollusca</taxon>
        <taxon>Gastropoda</taxon>
        <taxon>Heterobranchia</taxon>
        <taxon>Euthyneura</taxon>
        <taxon>Tectipleura</taxon>
        <taxon>Aplysiida</taxon>
        <taxon>Aplysioidea</taxon>
        <taxon>Aplysiidae</taxon>
        <taxon>Aplysia</taxon>
    </lineage>
</organism>
<comment type="subcellular location">
    <subcellularLocation>
        <location evidence="1 10">Golgi apparatus membrane</location>
        <topology evidence="1 10">Single-pass type II membrane protein</topology>
    </subcellularLocation>
</comment>
<comment type="similarity">
    <text evidence="2 10">Belongs to the glycosyltransferase 31 family.</text>
</comment>
<accession>A0ABM0JMF1</accession>
<keyword evidence="5 10" id="KW-0812">Transmembrane</keyword>
<dbReference type="PANTHER" id="PTHR11214:SF378">
    <property type="entry name" value="BETA-1,3-GALACTOSYLTRANSFERASE 4"/>
    <property type="match status" value="1"/>
</dbReference>
<dbReference type="Pfam" id="PF01762">
    <property type="entry name" value="Galactosyl_T"/>
    <property type="match status" value="1"/>
</dbReference>
<evidence type="ECO:0000256" key="11">
    <source>
        <dbReference type="SAM" id="MobiDB-lite"/>
    </source>
</evidence>
<dbReference type="GeneID" id="101858486"/>
<gene>
    <name evidence="13" type="primary">LOC101858486</name>
</gene>
<evidence type="ECO:0000256" key="9">
    <source>
        <dbReference type="ARBA" id="ARBA00023136"/>
    </source>
</evidence>
<evidence type="ECO:0000256" key="8">
    <source>
        <dbReference type="ARBA" id="ARBA00023034"/>
    </source>
</evidence>
<keyword evidence="8 10" id="KW-0333">Golgi apparatus</keyword>
<keyword evidence="9 10" id="KW-0472">Membrane</keyword>
<reference evidence="13" key="1">
    <citation type="submission" date="2025-08" db="UniProtKB">
        <authorList>
            <consortium name="RefSeq"/>
        </authorList>
    </citation>
    <scope>IDENTIFICATION</scope>
</reference>
<protein>
    <recommendedName>
        <fullName evidence="10">Hexosyltransferase</fullName>
        <ecNumber evidence="10">2.4.1.-</ecNumber>
    </recommendedName>
</protein>
<dbReference type="EC" id="2.4.1.-" evidence="10"/>
<dbReference type="PANTHER" id="PTHR11214">
    <property type="entry name" value="BETA-1,3-N-ACETYLGLUCOSAMINYLTRANSFERASE"/>
    <property type="match status" value="1"/>
</dbReference>
<evidence type="ECO:0000313" key="12">
    <source>
        <dbReference type="Proteomes" id="UP000694888"/>
    </source>
</evidence>
<evidence type="ECO:0000256" key="10">
    <source>
        <dbReference type="RuleBase" id="RU363063"/>
    </source>
</evidence>
<sequence>MGLMSVVNRPAPLLNVMTLSFVVLVLIYNASKDNILSASPCPTQNSQHRRNAAHPFRNLTVPSGNPGSARAPLSTSSRKTYPHIEREPPPNSRHKEGFDLEYLDREVHIAMETKKAAIRLLDSPILNQHHMTYLVGREQKCTNMTPEIIITVPSKWDNFEKRRKVRNGNQGKYARVHSKDALLLFFVGLPPADMEKNQTEKWAKLQEESEKYTDVVIANFEDKYRNILLKHLSMLQWTIRFCPKTKFVLRTDDDVGIKTDLMMASMRRHRDVRQNFILGTQRVGDSPSRRADRPRFYLSKEEYEPDTFPPYVLGGAIGYPVSTVKLLYEVARRTQSVWLDDVYMTGICATALGIPTFNERSFQFTH</sequence>
<keyword evidence="12" id="KW-1185">Reference proteome</keyword>
<dbReference type="RefSeq" id="XP_005097116.1">
    <property type="nucleotide sequence ID" value="XM_005097059.3"/>
</dbReference>
<evidence type="ECO:0000256" key="2">
    <source>
        <dbReference type="ARBA" id="ARBA00008661"/>
    </source>
</evidence>
<evidence type="ECO:0000256" key="7">
    <source>
        <dbReference type="ARBA" id="ARBA00022989"/>
    </source>
</evidence>
<dbReference type="Gene3D" id="3.90.550.50">
    <property type="match status" value="1"/>
</dbReference>
<evidence type="ECO:0000256" key="3">
    <source>
        <dbReference type="ARBA" id="ARBA00022676"/>
    </source>
</evidence>
<keyword evidence="4" id="KW-0808">Transferase</keyword>
<evidence type="ECO:0000256" key="1">
    <source>
        <dbReference type="ARBA" id="ARBA00004323"/>
    </source>
</evidence>
<evidence type="ECO:0000313" key="13">
    <source>
        <dbReference type="RefSeq" id="XP_005097116.1"/>
    </source>
</evidence>
<keyword evidence="6 10" id="KW-0735">Signal-anchor</keyword>
<evidence type="ECO:0000256" key="5">
    <source>
        <dbReference type="ARBA" id="ARBA00022692"/>
    </source>
</evidence>
<name>A0ABM0JMF1_APLCA</name>
<feature type="region of interest" description="Disordered" evidence="11">
    <location>
        <begin position="41"/>
        <end position="96"/>
    </location>
</feature>
<evidence type="ECO:0000256" key="4">
    <source>
        <dbReference type="ARBA" id="ARBA00022679"/>
    </source>
</evidence>
<feature type="compositionally biased region" description="Basic and acidic residues" evidence="11">
    <location>
        <begin position="82"/>
        <end position="96"/>
    </location>
</feature>
<evidence type="ECO:0000256" key="6">
    <source>
        <dbReference type="ARBA" id="ARBA00022968"/>
    </source>
</evidence>